<feature type="compositionally biased region" description="Low complexity" evidence="6">
    <location>
        <begin position="268"/>
        <end position="287"/>
    </location>
</feature>
<name>A0A0N1HUX2_9EURO</name>
<dbReference type="OrthoDB" id="444631at2759"/>
<sequence length="346" mass="37350">MSGGDVALVVLSVFLASFSLVFVAARCAARWGIRKEYGVVDGFVVLALCCAITHAALFIVEFSRDKTNTDGLDVSGLRIVWIANLVANLGLPIAKIAILLTYLDFFIWPKHQSASRILLAGVASYAWDLFTNIAILALPMMAVVRWAQPRGEKLAFTGLYTLGFVAIVMSVIRLWRSDEGDPMSPISDNTALWFGIDTQLNVIIWCASLPSLGALLDRFFPGCLASWSSAPGRRVSHHRAWLKIPGRESPHPPTELRPPTALSRRPSAHSTADSAKSAASDAPSMASVTTNNRGSAHPGALVIIPEDIEDTSKPLPSRSWKRGSRTSRVSKVSKSSKSSRGGNSLV</sequence>
<evidence type="ECO:0000256" key="3">
    <source>
        <dbReference type="ARBA" id="ARBA00022989"/>
    </source>
</evidence>
<gene>
    <name evidence="9" type="ORF">AB675_6835</name>
</gene>
<evidence type="ECO:0000256" key="5">
    <source>
        <dbReference type="ARBA" id="ARBA00038359"/>
    </source>
</evidence>
<evidence type="ECO:0000256" key="4">
    <source>
        <dbReference type="ARBA" id="ARBA00023136"/>
    </source>
</evidence>
<protein>
    <recommendedName>
        <fullName evidence="8">Rhodopsin domain-containing protein</fullName>
    </recommendedName>
</protein>
<dbReference type="VEuPathDB" id="FungiDB:AB675_6835"/>
<dbReference type="EMBL" id="LFJN01000005">
    <property type="protein sequence ID" value="KPI43343.1"/>
    <property type="molecule type" value="Genomic_DNA"/>
</dbReference>
<evidence type="ECO:0000259" key="8">
    <source>
        <dbReference type="Pfam" id="PF20684"/>
    </source>
</evidence>
<dbReference type="RefSeq" id="XP_018003306.1">
    <property type="nucleotide sequence ID" value="XM_018147156.1"/>
</dbReference>
<keyword evidence="3 7" id="KW-1133">Transmembrane helix</keyword>
<dbReference type="InterPro" id="IPR049326">
    <property type="entry name" value="Rhodopsin_dom_fungi"/>
</dbReference>
<feature type="domain" description="Rhodopsin" evidence="8">
    <location>
        <begin position="123"/>
        <end position="217"/>
    </location>
</feature>
<feature type="transmembrane region" description="Helical" evidence="7">
    <location>
        <begin position="6"/>
        <end position="25"/>
    </location>
</feature>
<evidence type="ECO:0000256" key="1">
    <source>
        <dbReference type="ARBA" id="ARBA00004141"/>
    </source>
</evidence>
<comment type="similarity">
    <text evidence="5">Belongs to the SAT4 family.</text>
</comment>
<evidence type="ECO:0000313" key="9">
    <source>
        <dbReference type="EMBL" id="KPI43343.1"/>
    </source>
</evidence>
<evidence type="ECO:0000256" key="7">
    <source>
        <dbReference type="SAM" id="Phobius"/>
    </source>
</evidence>
<feature type="transmembrane region" description="Helical" evidence="7">
    <location>
        <begin position="37"/>
        <end position="59"/>
    </location>
</feature>
<feature type="compositionally biased region" description="Low complexity" evidence="6">
    <location>
        <begin position="326"/>
        <end position="346"/>
    </location>
</feature>
<dbReference type="InterPro" id="IPR052337">
    <property type="entry name" value="SAT4-like"/>
</dbReference>
<organism evidence="9 10">
    <name type="scientific">Cyphellophora attinorum</name>
    <dbReference type="NCBI Taxonomy" id="1664694"/>
    <lineage>
        <taxon>Eukaryota</taxon>
        <taxon>Fungi</taxon>
        <taxon>Dikarya</taxon>
        <taxon>Ascomycota</taxon>
        <taxon>Pezizomycotina</taxon>
        <taxon>Eurotiomycetes</taxon>
        <taxon>Chaetothyriomycetidae</taxon>
        <taxon>Chaetothyriales</taxon>
        <taxon>Cyphellophoraceae</taxon>
        <taxon>Cyphellophora</taxon>
    </lineage>
</organism>
<keyword evidence="10" id="KW-1185">Reference proteome</keyword>
<comment type="caution">
    <text evidence="9">The sequence shown here is derived from an EMBL/GenBank/DDBJ whole genome shotgun (WGS) entry which is preliminary data.</text>
</comment>
<dbReference type="GeneID" id="28739036"/>
<dbReference type="AlphaFoldDB" id="A0A0N1HUX2"/>
<evidence type="ECO:0000256" key="2">
    <source>
        <dbReference type="ARBA" id="ARBA00022692"/>
    </source>
</evidence>
<dbReference type="GO" id="GO:0016020">
    <property type="term" value="C:membrane"/>
    <property type="evidence" value="ECO:0007669"/>
    <property type="project" value="UniProtKB-SubCell"/>
</dbReference>
<comment type="subcellular location">
    <subcellularLocation>
        <location evidence="1">Membrane</location>
        <topology evidence="1">Multi-pass membrane protein</topology>
    </subcellularLocation>
</comment>
<dbReference type="Proteomes" id="UP000038010">
    <property type="component" value="Unassembled WGS sequence"/>
</dbReference>
<dbReference type="PANTHER" id="PTHR33048">
    <property type="entry name" value="PTH11-LIKE INTEGRAL MEMBRANE PROTEIN (AFU_ORTHOLOGUE AFUA_5G11245)"/>
    <property type="match status" value="1"/>
</dbReference>
<dbReference type="PANTHER" id="PTHR33048:SF47">
    <property type="entry name" value="INTEGRAL MEMBRANE PROTEIN-RELATED"/>
    <property type="match status" value="1"/>
</dbReference>
<dbReference type="Pfam" id="PF20684">
    <property type="entry name" value="Fung_rhodopsin"/>
    <property type="match status" value="1"/>
</dbReference>
<reference evidence="9 10" key="1">
    <citation type="submission" date="2015-06" db="EMBL/GenBank/DDBJ databases">
        <title>Draft genome of the ant-associated black yeast Phialophora attae CBS 131958.</title>
        <authorList>
            <person name="Moreno L.F."/>
            <person name="Stielow B.J."/>
            <person name="de Hoog S."/>
            <person name="Vicente V.A."/>
            <person name="Weiss V.A."/>
            <person name="de Vries M."/>
            <person name="Cruz L.M."/>
            <person name="Souza E.M."/>
        </authorList>
    </citation>
    <scope>NUCLEOTIDE SEQUENCE [LARGE SCALE GENOMIC DNA]</scope>
    <source>
        <strain evidence="9 10">CBS 131958</strain>
    </source>
</reference>
<accession>A0A0N1HUX2</accession>
<keyword evidence="4 7" id="KW-0472">Membrane</keyword>
<feature type="region of interest" description="Disordered" evidence="6">
    <location>
        <begin position="244"/>
        <end position="346"/>
    </location>
</feature>
<evidence type="ECO:0000313" key="10">
    <source>
        <dbReference type="Proteomes" id="UP000038010"/>
    </source>
</evidence>
<proteinExistence type="inferred from homology"/>
<keyword evidence="2 7" id="KW-0812">Transmembrane</keyword>
<evidence type="ECO:0000256" key="6">
    <source>
        <dbReference type="SAM" id="MobiDB-lite"/>
    </source>
</evidence>
<feature type="transmembrane region" description="Helical" evidence="7">
    <location>
        <begin position="79"/>
        <end position="105"/>
    </location>
</feature>
<feature type="transmembrane region" description="Helical" evidence="7">
    <location>
        <begin position="154"/>
        <end position="175"/>
    </location>
</feature>
<feature type="transmembrane region" description="Helical" evidence="7">
    <location>
        <begin position="117"/>
        <end position="142"/>
    </location>
</feature>